<organism evidence="2 3">
    <name type="scientific">Salix udensis</name>
    <dbReference type="NCBI Taxonomy" id="889485"/>
    <lineage>
        <taxon>Eukaryota</taxon>
        <taxon>Viridiplantae</taxon>
        <taxon>Streptophyta</taxon>
        <taxon>Embryophyta</taxon>
        <taxon>Tracheophyta</taxon>
        <taxon>Spermatophyta</taxon>
        <taxon>Magnoliopsida</taxon>
        <taxon>eudicotyledons</taxon>
        <taxon>Gunneridae</taxon>
        <taxon>Pentapetalae</taxon>
        <taxon>rosids</taxon>
        <taxon>fabids</taxon>
        <taxon>Malpighiales</taxon>
        <taxon>Salicaceae</taxon>
        <taxon>Saliceae</taxon>
        <taxon>Salix</taxon>
    </lineage>
</organism>
<dbReference type="AlphaFoldDB" id="A0AAD6KZV7"/>
<reference evidence="2 3" key="1">
    <citation type="journal article" date="2023" name="Int. J. Mol. Sci.">
        <title>De Novo Assembly and Annotation of 11 Diverse Shrub Willow (Salix) Genomes Reveals Novel Gene Organization in Sex-Linked Regions.</title>
        <authorList>
            <person name="Hyden B."/>
            <person name="Feng K."/>
            <person name="Yates T.B."/>
            <person name="Jawdy S."/>
            <person name="Cereghino C."/>
            <person name="Smart L.B."/>
            <person name="Muchero W."/>
        </authorList>
    </citation>
    <scope>NUCLEOTIDE SEQUENCE [LARGE SCALE GENOMIC DNA]</scope>
    <source>
        <tissue evidence="2">Shoot tip</tissue>
    </source>
</reference>
<gene>
    <name evidence="2" type="ORF">OIU84_019833</name>
</gene>
<feature type="chain" id="PRO_5042206811" evidence="1">
    <location>
        <begin position="23"/>
        <end position="86"/>
    </location>
</feature>
<keyword evidence="1" id="KW-0732">Signal</keyword>
<evidence type="ECO:0000313" key="2">
    <source>
        <dbReference type="EMBL" id="KAJ6432668.1"/>
    </source>
</evidence>
<evidence type="ECO:0000256" key="1">
    <source>
        <dbReference type="SAM" id="SignalP"/>
    </source>
</evidence>
<accession>A0AAD6KZV7</accession>
<protein>
    <submittedName>
        <fullName evidence="2">Uncharacterized protein</fullName>
    </submittedName>
</protein>
<proteinExistence type="predicted"/>
<dbReference type="Proteomes" id="UP001162972">
    <property type="component" value="Chromosome 10"/>
</dbReference>
<sequence length="86" mass="9317">MDRLLFLPTLVILSGRLPWMLARLLVLTLCVSSNEPAGAAMAYGFGMETNYNGENSLLIFDLGGGIFIEELIVEALGTTGDSRPLR</sequence>
<keyword evidence="3" id="KW-1185">Reference proteome</keyword>
<dbReference type="EMBL" id="JAPFFJ010000003">
    <property type="protein sequence ID" value="KAJ6432668.1"/>
    <property type="molecule type" value="Genomic_DNA"/>
</dbReference>
<comment type="caution">
    <text evidence="2">The sequence shown here is derived from an EMBL/GenBank/DDBJ whole genome shotgun (WGS) entry which is preliminary data.</text>
</comment>
<name>A0AAD6KZV7_9ROSI</name>
<feature type="signal peptide" evidence="1">
    <location>
        <begin position="1"/>
        <end position="22"/>
    </location>
</feature>
<evidence type="ECO:0000313" key="3">
    <source>
        <dbReference type="Proteomes" id="UP001162972"/>
    </source>
</evidence>